<dbReference type="EMBL" id="SJDT01000004">
    <property type="protein sequence ID" value="TBW21437.1"/>
    <property type="molecule type" value="Genomic_DNA"/>
</dbReference>
<feature type="signal peptide" evidence="3">
    <location>
        <begin position="1"/>
        <end position="25"/>
    </location>
</feature>
<evidence type="ECO:0000313" key="4">
    <source>
        <dbReference type="EMBL" id="TBW21437.1"/>
    </source>
</evidence>
<feature type="chain" id="PRO_5039641292" description="DUF3153 domain-containing protein" evidence="3">
    <location>
        <begin position="26"/>
        <end position="387"/>
    </location>
</feature>
<evidence type="ECO:0000256" key="3">
    <source>
        <dbReference type="SAM" id="SignalP"/>
    </source>
</evidence>
<sequence length="387" mass="40976">MQGATKKSRRKVAAILLPFALLLTACESHNTVAVNEDGSMNMALHFKDDSGMFAQQFKCQDIEKEMDISALDKALSDIQMTDASSGNTLDCTMTIKSKGNAVDGETLVETPDTYILNFGDDDKASFDEQDLQMFKQFNVQFSFNVTMPGEIVKADGATVNGNTASYNDITILAKKITVEGKKHAKGSVAATNEDKKEDSKKDSGSKDSDLSKDSDSDNAKDSGFSILPWALGGLVVLGLIGVGVFFLIRKKSNNDPAQGYGFDGQSPYGQTPYGQTPGAPYQYNPQQGAQPQGMPQQGSASPFSYAEAPAPTQPVPGQAPVAPMPPAAQPPAPSVPPITPASSTPFQPGPDAVPPAPETTPESAPAPSEKDGGNSGDTPDYNNWRQQ</sequence>
<dbReference type="OrthoDB" id="3268598at2"/>
<feature type="compositionally biased region" description="Pro residues" evidence="1">
    <location>
        <begin position="347"/>
        <end position="358"/>
    </location>
</feature>
<gene>
    <name evidence="4" type="ORF">EZJ44_05675</name>
</gene>
<organism evidence="4 5">
    <name type="scientific">Arcanobacterium bovis</name>
    <dbReference type="NCBI Taxonomy" id="2529275"/>
    <lineage>
        <taxon>Bacteria</taxon>
        <taxon>Bacillati</taxon>
        <taxon>Actinomycetota</taxon>
        <taxon>Actinomycetes</taxon>
        <taxon>Actinomycetales</taxon>
        <taxon>Actinomycetaceae</taxon>
        <taxon>Arcanobacterium</taxon>
    </lineage>
</organism>
<feature type="transmembrane region" description="Helical" evidence="2">
    <location>
        <begin position="226"/>
        <end position="248"/>
    </location>
</feature>
<keyword evidence="2" id="KW-0472">Membrane</keyword>
<feature type="compositionally biased region" description="Polar residues" evidence="1">
    <location>
        <begin position="376"/>
        <end position="387"/>
    </location>
</feature>
<dbReference type="Proteomes" id="UP000293036">
    <property type="component" value="Unassembled WGS sequence"/>
</dbReference>
<dbReference type="RefSeq" id="WP_131281199.1">
    <property type="nucleotide sequence ID" value="NZ_JBHSLR010000006.1"/>
</dbReference>
<feature type="compositionally biased region" description="Low complexity" evidence="1">
    <location>
        <begin position="285"/>
        <end position="302"/>
    </location>
</feature>
<evidence type="ECO:0000313" key="5">
    <source>
        <dbReference type="Proteomes" id="UP000293036"/>
    </source>
</evidence>
<dbReference type="PROSITE" id="PS51257">
    <property type="entry name" value="PROKAR_LIPOPROTEIN"/>
    <property type="match status" value="1"/>
</dbReference>
<keyword evidence="2" id="KW-0812">Transmembrane</keyword>
<dbReference type="AlphaFoldDB" id="A0A4Q9V113"/>
<keyword evidence="2" id="KW-1133">Transmembrane helix</keyword>
<evidence type="ECO:0008006" key="6">
    <source>
        <dbReference type="Google" id="ProtNLM"/>
    </source>
</evidence>
<evidence type="ECO:0000256" key="1">
    <source>
        <dbReference type="SAM" id="MobiDB-lite"/>
    </source>
</evidence>
<accession>A0A4Q9V113</accession>
<feature type="compositionally biased region" description="Basic and acidic residues" evidence="1">
    <location>
        <begin position="192"/>
        <end position="220"/>
    </location>
</feature>
<feature type="compositionally biased region" description="Pro residues" evidence="1">
    <location>
        <begin position="322"/>
        <end position="339"/>
    </location>
</feature>
<proteinExistence type="predicted"/>
<evidence type="ECO:0000256" key="2">
    <source>
        <dbReference type="SAM" id="Phobius"/>
    </source>
</evidence>
<feature type="region of interest" description="Disordered" evidence="1">
    <location>
        <begin position="258"/>
        <end position="387"/>
    </location>
</feature>
<name>A0A4Q9V113_9ACTO</name>
<keyword evidence="5" id="KW-1185">Reference proteome</keyword>
<comment type="caution">
    <text evidence="4">The sequence shown here is derived from an EMBL/GenBank/DDBJ whole genome shotgun (WGS) entry which is preliminary data.</text>
</comment>
<keyword evidence="3" id="KW-0732">Signal</keyword>
<protein>
    <recommendedName>
        <fullName evidence="6">DUF3153 domain-containing protein</fullName>
    </recommendedName>
</protein>
<reference evidence="4 5" key="1">
    <citation type="submission" date="2019-02" db="EMBL/GenBank/DDBJ databases">
        <title>Arcanobacterium bovis sp. nov., isolated from the milk of a cow with mastitis.</title>
        <authorList>
            <person name="Sammra O."/>
            <person name="Foster G."/>
            <person name="Hassan A."/>
            <person name="Alssahen M."/>
            <person name="Laemmler C."/>
            <person name="Borowiak M."/>
            <person name="Malorny B."/>
            <person name="Abdulmawjood A."/>
        </authorList>
    </citation>
    <scope>NUCLEOTIDE SEQUENCE [LARGE SCALE GENOMIC DNA]</scope>
    <source>
        <strain evidence="4 5">C605018/01/1</strain>
    </source>
</reference>
<feature type="region of interest" description="Disordered" evidence="1">
    <location>
        <begin position="183"/>
        <end position="221"/>
    </location>
</feature>